<gene>
    <name evidence="3" type="ORF">CCMP2556_LOCUS16476</name>
</gene>
<evidence type="ECO:0000313" key="3">
    <source>
        <dbReference type="EMBL" id="CAK9026688.1"/>
    </source>
</evidence>
<evidence type="ECO:0000256" key="1">
    <source>
        <dbReference type="SAM" id="MobiDB-lite"/>
    </source>
</evidence>
<evidence type="ECO:0000256" key="2">
    <source>
        <dbReference type="SAM" id="Phobius"/>
    </source>
</evidence>
<name>A0ABP0KKD4_9DINO</name>
<protein>
    <submittedName>
        <fullName evidence="3">Uncharacterized protein</fullName>
    </submittedName>
</protein>
<sequence length="491" mass="54520">MSEAMSVEAATSPLSTGSPHNRSSPQLVTATGMEDLPDLTDRIMSMGLYEEYQKFREGNLIWRGGGHHGARGEPTAQALDRSPERQQRSFLNTFYPSFDTWHWRRTASYWIAISFLEGSLLFLFGSCFGFAADSGWRITENLHVNARLNKALSIWPALFGGVFFSFGAYLMCLESMNVMRGRDTWKTNLFNLPSALAYLDSCNELNPEVTRTPYLASMAYFVGTSLYPVALVANLWTHLEPTSNLLLSTIPYTIGGIFFVVAGFLECLENKVFTTSAAEGSAIPKCAAAMNFMGGILFALGGLVLFFPHMSAESNMCYLVGSLLYTIASSLSVILWKDEQFGLAYLAALNHMSGQDRARSWIGGQQSGAFSVRGIVFIHLYCVVSVVAVMNFCLSLNHFLSSPNLFTMTRAGNEFLPFVLLHLVLLMHSAVVKTPKTQPFHALVMSLRFITVVIMLLALGTFIAGLMHPPPPPMIERHSLRWHFRPRPLII</sequence>
<keyword evidence="2" id="KW-0812">Transmembrane</keyword>
<feature type="transmembrane region" description="Helical" evidence="2">
    <location>
        <begin position="375"/>
        <end position="400"/>
    </location>
</feature>
<proteinExistence type="predicted"/>
<feature type="transmembrane region" description="Helical" evidence="2">
    <location>
        <begin position="286"/>
        <end position="306"/>
    </location>
</feature>
<dbReference type="Proteomes" id="UP001642484">
    <property type="component" value="Unassembled WGS sequence"/>
</dbReference>
<feature type="transmembrane region" description="Helical" evidence="2">
    <location>
        <begin position="415"/>
        <end position="432"/>
    </location>
</feature>
<feature type="transmembrane region" description="Helical" evidence="2">
    <location>
        <begin position="444"/>
        <end position="467"/>
    </location>
</feature>
<keyword evidence="4" id="KW-1185">Reference proteome</keyword>
<feature type="region of interest" description="Disordered" evidence="1">
    <location>
        <begin position="1"/>
        <end position="31"/>
    </location>
</feature>
<accession>A0ABP0KKD4</accession>
<organism evidence="3 4">
    <name type="scientific">Durusdinium trenchii</name>
    <dbReference type="NCBI Taxonomy" id="1381693"/>
    <lineage>
        <taxon>Eukaryota</taxon>
        <taxon>Sar</taxon>
        <taxon>Alveolata</taxon>
        <taxon>Dinophyceae</taxon>
        <taxon>Suessiales</taxon>
        <taxon>Symbiodiniaceae</taxon>
        <taxon>Durusdinium</taxon>
    </lineage>
</organism>
<keyword evidence="2" id="KW-0472">Membrane</keyword>
<feature type="transmembrane region" description="Helical" evidence="2">
    <location>
        <begin position="218"/>
        <end position="239"/>
    </location>
</feature>
<dbReference type="EMBL" id="CAXAMN010008835">
    <property type="protein sequence ID" value="CAK9026688.1"/>
    <property type="molecule type" value="Genomic_DNA"/>
</dbReference>
<feature type="transmembrane region" description="Helical" evidence="2">
    <location>
        <begin position="245"/>
        <end position="265"/>
    </location>
</feature>
<evidence type="ECO:0000313" key="4">
    <source>
        <dbReference type="Proteomes" id="UP001642484"/>
    </source>
</evidence>
<feature type="transmembrane region" description="Helical" evidence="2">
    <location>
        <begin position="109"/>
        <end position="132"/>
    </location>
</feature>
<reference evidence="3 4" key="1">
    <citation type="submission" date="2024-02" db="EMBL/GenBank/DDBJ databases">
        <authorList>
            <person name="Chen Y."/>
            <person name="Shah S."/>
            <person name="Dougan E. K."/>
            <person name="Thang M."/>
            <person name="Chan C."/>
        </authorList>
    </citation>
    <scope>NUCLEOTIDE SEQUENCE [LARGE SCALE GENOMIC DNA]</scope>
</reference>
<feature type="compositionally biased region" description="Polar residues" evidence="1">
    <location>
        <begin position="12"/>
        <end position="29"/>
    </location>
</feature>
<feature type="transmembrane region" description="Helical" evidence="2">
    <location>
        <begin position="318"/>
        <end position="336"/>
    </location>
</feature>
<keyword evidence="2" id="KW-1133">Transmembrane helix</keyword>
<feature type="transmembrane region" description="Helical" evidence="2">
    <location>
        <begin position="152"/>
        <end position="172"/>
    </location>
</feature>
<comment type="caution">
    <text evidence="3">The sequence shown here is derived from an EMBL/GenBank/DDBJ whole genome shotgun (WGS) entry which is preliminary data.</text>
</comment>